<dbReference type="InterPro" id="IPR026870">
    <property type="entry name" value="Zinc_ribbon_dom"/>
</dbReference>
<comment type="caution">
    <text evidence="3">The sequence shown here is derived from an EMBL/GenBank/DDBJ whole genome shotgun (WGS) entry which is preliminary data.</text>
</comment>
<reference evidence="3 4" key="1">
    <citation type="submission" date="2015-11" db="EMBL/GenBank/DDBJ databases">
        <title>Draft genome sequences of new species of the genus Lactobacillus isolated from orchardgrass silage.</title>
        <authorList>
            <person name="Tohno M."/>
            <person name="Tanizawa Y."/>
            <person name="Arita M."/>
        </authorList>
    </citation>
    <scope>NUCLEOTIDE SEQUENCE [LARGE SCALE GENOMIC DNA]</scope>
    <source>
        <strain evidence="3 4">IWT140</strain>
    </source>
</reference>
<organism evidence="3 4">
    <name type="scientific">Secundilactobacillus pentosiphilus</name>
    <dbReference type="NCBI Taxonomy" id="1714682"/>
    <lineage>
        <taxon>Bacteria</taxon>
        <taxon>Bacillati</taxon>
        <taxon>Bacillota</taxon>
        <taxon>Bacilli</taxon>
        <taxon>Lactobacillales</taxon>
        <taxon>Lactobacillaceae</taxon>
        <taxon>Secundilactobacillus</taxon>
    </lineage>
</organism>
<dbReference type="RefSeq" id="WP_089087474.1">
    <property type="nucleotide sequence ID" value="NZ_BCMH01000001.1"/>
</dbReference>
<feature type="transmembrane region" description="Helical" evidence="1">
    <location>
        <begin position="56"/>
        <end position="74"/>
    </location>
</feature>
<evidence type="ECO:0000256" key="1">
    <source>
        <dbReference type="SAM" id="Phobius"/>
    </source>
</evidence>
<keyword evidence="1" id="KW-1133">Transmembrane helix</keyword>
<evidence type="ECO:0000313" key="4">
    <source>
        <dbReference type="Proteomes" id="UP000198430"/>
    </source>
</evidence>
<dbReference type="AlphaFoldDB" id="A0A1Z5IM54"/>
<protein>
    <recommendedName>
        <fullName evidence="2">Zinc-ribbon domain-containing protein</fullName>
    </recommendedName>
</protein>
<evidence type="ECO:0000259" key="2">
    <source>
        <dbReference type="Pfam" id="PF13240"/>
    </source>
</evidence>
<gene>
    <name evidence="3" type="ORF">IWT140_00078</name>
</gene>
<proteinExistence type="predicted"/>
<feature type="domain" description="Zinc-ribbon" evidence="2">
    <location>
        <begin position="6"/>
        <end position="28"/>
    </location>
</feature>
<dbReference type="EMBL" id="BCMH01000001">
    <property type="protein sequence ID" value="GAX02481.1"/>
    <property type="molecule type" value="Genomic_DNA"/>
</dbReference>
<accession>A0A1Z5IM54</accession>
<name>A0A1Z5IM54_9LACO</name>
<sequence length="217" mass="23872">MSHKLFCTQCGKEIEIGSSFCPYCGAKVVESSRQGTQSAAPRNVIHNINFKSNKPLWLIIGVVLILGVIAFSRASSASNGFSTNTSFGEPKYKTAQKAFKQYTLSLDDSYTSLSSIPCDLMYNDDDNSYFFTLTGTPISDHPVQFLLAKASLGNDTYIYIMYVTGNNATLNALGGNRMNSTKRLIVVDNDSDIDIDDISDNFNLEQAGHDFNIENQP</sequence>
<keyword evidence="4" id="KW-1185">Reference proteome</keyword>
<keyword evidence="1" id="KW-0472">Membrane</keyword>
<evidence type="ECO:0000313" key="3">
    <source>
        <dbReference type="EMBL" id="GAX02481.1"/>
    </source>
</evidence>
<dbReference type="Pfam" id="PF13240">
    <property type="entry name" value="Zn_Ribbon_1"/>
    <property type="match status" value="1"/>
</dbReference>
<keyword evidence="1" id="KW-0812">Transmembrane</keyword>
<dbReference type="Proteomes" id="UP000198430">
    <property type="component" value="Unassembled WGS sequence"/>
</dbReference>